<proteinExistence type="inferred from homology"/>
<dbReference type="Pfam" id="PF02684">
    <property type="entry name" value="LpxB"/>
    <property type="match status" value="1"/>
</dbReference>
<comment type="function">
    <text evidence="1">Condensation of UDP-2,3-diacylglucosamine and 2,3-diacylglucosamine-1-phosphate to form lipid A disaccharide, a precursor of lipid A, a phosphorylated glycolipid that anchors the lipopolysaccharide to the outer membrane of the cell.</text>
</comment>
<keyword evidence="6" id="KW-0441">Lipid A biosynthesis</keyword>
<protein>
    <recommendedName>
        <fullName evidence="4 11">Lipid-A-disaccharide synthase</fullName>
        <ecNumber evidence="3 11">2.4.1.182</ecNumber>
    </recommendedName>
</protein>
<dbReference type="GO" id="GO:0005543">
    <property type="term" value="F:phospholipid binding"/>
    <property type="evidence" value="ECO:0007669"/>
    <property type="project" value="TreeGrafter"/>
</dbReference>
<evidence type="ECO:0000256" key="9">
    <source>
        <dbReference type="ARBA" id="ARBA00023098"/>
    </source>
</evidence>
<dbReference type="EC" id="2.4.1.182" evidence="3 11"/>
<dbReference type="GO" id="GO:0009245">
    <property type="term" value="P:lipid A biosynthetic process"/>
    <property type="evidence" value="ECO:0007669"/>
    <property type="project" value="UniProtKB-UniRule"/>
</dbReference>
<evidence type="ECO:0000256" key="7">
    <source>
        <dbReference type="ARBA" id="ARBA00022676"/>
    </source>
</evidence>
<evidence type="ECO:0000313" key="12">
    <source>
        <dbReference type="EMBL" id="GGD39493.1"/>
    </source>
</evidence>
<evidence type="ECO:0000256" key="3">
    <source>
        <dbReference type="ARBA" id="ARBA00012687"/>
    </source>
</evidence>
<keyword evidence="13" id="KW-1185">Reference proteome</keyword>
<evidence type="ECO:0000256" key="6">
    <source>
        <dbReference type="ARBA" id="ARBA00022556"/>
    </source>
</evidence>
<dbReference type="NCBIfam" id="TIGR00215">
    <property type="entry name" value="lpxB"/>
    <property type="match status" value="1"/>
</dbReference>
<dbReference type="PANTHER" id="PTHR30372">
    <property type="entry name" value="LIPID-A-DISACCHARIDE SYNTHASE"/>
    <property type="match status" value="1"/>
</dbReference>
<comment type="caution">
    <text evidence="12">The sequence shown here is derived from an EMBL/GenBank/DDBJ whole genome shotgun (WGS) entry which is preliminary data.</text>
</comment>
<dbReference type="Proteomes" id="UP000613160">
    <property type="component" value="Unassembled WGS sequence"/>
</dbReference>
<evidence type="ECO:0000256" key="8">
    <source>
        <dbReference type="ARBA" id="ARBA00022679"/>
    </source>
</evidence>
<dbReference type="SUPFAM" id="SSF53756">
    <property type="entry name" value="UDP-Glycosyltransferase/glycogen phosphorylase"/>
    <property type="match status" value="1"/>
</dbReference>
<dbReference type="EMBL" id="BMJJ01000015">
    <property type="protein sequence ID" value="GGD39493.1"/>
    <property type="molecule type" value="Genomic_DNA"/>
</dbReference>
<keyword evidence="8" id="KW-0808">Transferase</keyword>
<dbReference type="AlphaFoldDB" id="A0A916YCC4"/>
<name>A0A916YCC4_9HYPH</name>
<evidence type="ECO:0000256" key="11">
    <source>
        <dbReference type="NCBIfam" id="TIGR00215"/>
    </source>
</evidence>
<sequence>MKIAFVVGENSSDRLGAALIRGLRNQHPGTVEVTGLGGDAMAAEGLVSLFDIDELSIVGVGAILARLPQLIGRIGQTVRHILAEEPDALVVIDSYAFSHRVARRVRKARPELPIINYVPPAVWAYHPERSTTMAGYIDRAICVFPFEPSFHARYGGPPATYVGHPLMHEPHLAAIMTRLDAAPALSRPKSPPTLLILPGSRRGEVNRLSRDFGKTLELLNARMPGVRALLPAVPRLRGLIEEKTAAWAVKPEIVTGEAEKWAAFAAADAALAASGTVALELALAGVPMALCYRLDPIGYVLRHLITGWTAALPNYITDHPLVPEHFHEFIRPEALARRLQRLLTDTPERLAQVEGFREIRQKMAISADPGDAAAAIVLAEIRARSMVLPPFPDPLSD</sequence>
<keyword evidence="5" id="KW-0444">Lipid biosynthesis</keyword>
<reference evidence="12" key="2">
    <citation type="submission" date="2020-09" db="EMBL/GenBank/DDBJ databases">
        <authorList>
            <person name="Sun Q."/>
            <person name="Zhou Y."/>
        </authorList>
    </citation>
    <scope>NUCLEOTIDE SEQUENCE</scope>
    <source>
        <strain evidence="12">CGMCC 1.15493</strain>
    </source>
</reference>
<evidence type="ECO:0000256" key="5">
    <source>
        <dbReference type="ARBA" id="ARBA00022516"/>
    </source>
</evidence>
<evidence type="ECO:0000256" key="1">
    <source>
        <dbReference type="ARBA" id="ARBA00002056"/>
    </source>
</evidence>
<dbReference type="InterPro" id="IPR003835">
    <property type="entry name" value="Glyco_trans_19"/>
</dbReference>
<accession>A0A916YCC4</accession>
<evidence type="ECO:0000256" key="10">
    <source>
        <dbReference type="ARBA" id="ARBA00048975"/>
    </source>
</evidence>
<keyword evidence="7" id="KW-0328">Glycosyltransferase</keyword>
<dbReference type="GO" id="GO:0016020">
    <property type="term" value="C:membrane"/>
    <property type="evidence" value="ECO:0007669"/>
    <property type="project" value="GOC"/>
</dbReference>
<keyword evidence="9" id="KW-0443">Lipid metabolism</keyword>
<comment type="similarity">
    <text evidence="2">Belongs to the LpxB family.</text>
</comment>
<evidence type="ECO:0000313" key="13">
    <source>
        <dbReference type="Proteomes" id="UP000613160"/>
    </source>
</evidence>
<comment type="catalytic activity">
    <reaction evidence="10">
        <text>a lipid X + a UDP-2-N,3-O-bis[(3R)-3-hydroxyacyl]-alpha-D-glucosamine = a lipid A disaccharide + UDP + H(+)</text>
        <dbReference type="Rhea" id="RHEA:67828"/>
        <dbReference type="ChEBI" id="CHEBI:15378"/>
        <dbReference type="ChEBI" id="CHEBI:58223"/>
        <dbReference type="ChEBI" id="CHEBI:137748"/>
        <dbReference type="ChEBI" id="CHEBI:176338"/>
        <dbReference type="ChEBI" id="CHEBI:176343"/>
        <dbReference type="EC" id="2.4.1.182"/>
    </reaction>
</comment>
<dbReference type="PANTHER" id="PTHR30372:SF4">
    <property type="entry name" value="LIPID-A-DISACCHARIDE SYNTHASE, MITOCHONDRIAL-RELATED"/>
    <property type="match status" value="1"/>
</dbReference>
<dbReference type="RefSeq" id="WP_188854954.1">
    <property type="nucleotide sequence ID" value="NZ_BMJJ01000015.1"/>
</dbReference>
<evidence type="ECO:0000256" key="4">
    <source>
        <dbReference type="ARBA" id="ARBA00020902"/>
    </source>
</evidence>
<dbReference type="GO" id="GO:0008915">
    <property type="term" value="F:lipid-A-disaccharide synthase activity"/>
    <property type="evidence" value="ECO:0007669"/>
    <property type="project" value="UniProtKB-UniRule"/>
</dbReference>
<organism evidence="12 13">
    <name type="scientific">Aureimonas glaciei</name>
    <dbReference type="NCBI Taxonomy" id="1776957"/>
    <lineage>
        <taxon>Bacteria</taxon>
        <taxon>Pseudomonadati</taxon>
        <taxon>Pseudomonadota</taxon>
        <taxon>Alphaproteobacteria</taxon>
        <taxon>Hyphomicrobiales</taxon>
        <taxon>Aurantimonadaceae</taxon>
        <taxon>Aureimonas</taxon>
    </lineage>
</organism>
<reference evidence="12" key="1">
    <citation type="journal article" date="2014" name="Int. J. Syst. Evol. Microbiol.">
        <title>Complete genome sequence of Corynebacterium casei LMG S-19264T (=DSM 44701T), isolated from a smear-ripened cheese.</title>
        <authorList>
            <consortium name="US DOE Joint Genome Institute (JGI-PGF)"/>
            <person name="Walter F."/>
            <person name="Albersmeier A."/>
            <person name="Kalinowski J."/>
            <person name="Ruckert C."/>
        </authorList>
    </citation>
    <scope>NUCLEOTIDE SEQUENCE</scope>
    <source>
        <strain evidence="12">CGMCC 1.15493</strain>
    </source>
</reference>
<gene>
    <name evidence="12" type="primary">lpxB</name>
    <name evidence="12" type="ORF">GCM10011335_47720</name>
</gene>
<evidence type="ECO:0000256" key="2">
    <source>
        <dbReference type="ARBA" id="ARBA00007868"/>
    </source>
</evidence>